<dbReference type="EMBL" id="CP007711">
    <property type="protein sequence ID" value="AIV03945.1"/>
    <property type="molecule type" value="Genomic_DNA"/>
</dbReference>
<dbReference type="Gene3D" id="2.30.170.40">
    <property type="entry name" value="Ribosomal protein L28/L24"/>
    <property type="match status" value="1"/>
</dbReference>
<dbReference type="KEGG" id="mgj:MGM1_5880"/>
<keyword evidence="2 5" id="KW-0689">Ribosomal protein</keyword>
<feature type="region of interest" description="Disordered" evidence="6">
    <location>
        <begin position="1"/>
        <end position="25"/>
    </location>
</feature>
<gene>
    <name evidence="5 7" type="primary">rpmB</name>
    <name evidence="7" type="ORF">MGM1_5880</name>
</gene>
<evidence type="ECO:0000256" key="2">
    <source>
        <dbReference type="ARBA" id="ARBA00022980"/>
    </source>
</evidence>
<comment type="similarity">
    <text evidence="1 5">Belongs to the bacterial ribosomal protein bL28 family.</text>
</comment>
<dbReference type="GO" id="GO:1990904">
    <property type="term" value="C:ribonucleoprotein complex"/>
    <property type="evidence" value="ECO:0007669"/>
    <property type="project" value="UniProtKB-KW"/>
</dbReference>
<dbReference type="InterPro" id="IPR050096">
    <property type="entry name" value="Bacterial_rp_bL28"/>
</dbReference>
<dbReference type="AlphaFoldDB" id="A0A097STM9"/>
<evidence type="ECO:0000313" key="8">
    <source>
        <dbReference type="Proteomes" id="UP000030066"/>
    </source>
</evidence>
<evidence type="ECO:0000256" key="3">
    <source>
        <dbReference type="ARBA" id="ARBA00023274"/>
    </source>
</evidence>
<evidence type="ECO:0000313" key="7">
    <source>
        <dbReference type="EMBL" id="AIV03945.1"/>
    </source>
</evidence>
<evidence type="ECO:0000256" key="4">
    <source>
        <dbReference type="ARBA" id="ARBA00035174"/>
    </source>
</evidence>
<dbReference type="GO" id="GO:0005840">
    <property type="term" value="C:ribosome"/>
    <property type="evidence" value="ECO:0007669"/>
    <property type="project" value="UniProtKB-KW"/>
</dbReference>
<dbReference type="PANTHER" id="PTHR39080:SF1">
    <property type="entry name" value="LARGE RIBOSOMAL SUBUNIT PROTEIN BL28A"/>
    <property type="match status" value="1"/>
</dbReference>
<protein>
    <recommendedName>
        <fullName evidence="4 5">Large ribosomal subunit protein bL28</fullName>
    </recommendedName>
</protein>
<dbReference type="InterPro" id="IPR026569">
    <property type="entry name" value="Ribosomal_bL28"/>
</dbReference>
<sequence>MSRKDQLTERGQMTGNTRSFAMNHSRRNWKVNLQPAKIKTSKNSSKRVMISTKTLKTLKKNNKLA</sequence>
<dbReference type="eggNOG" id="COG0227">
    <property type="taxonomic scope" value="Bacteria"/>
</dbReference>
<feature type="compositionally biased region" description="Polar residues" evidence="6">
    <location>
        <begin position="9"/>
        <end position="22"/>
    </location>
</feature>
<evidence type="ECO:0000256" key="1">
    <source>
        <dbReference type="ARBA" id="ARBA00008760"/>
    </source>
</evidence>
<dbReference type="GO" id="GO:0006412">
    <property type="term" value="P:translation"/>
    <property type="evidence" value="ECO:0007669"/>
    <property type="project" value="UniProtKB-UniRule"/>
</dbReference>
<dbReference type="STRING" id="1318617.MGM1_5880"/>
<proteinExistence type="inferred from homology"/>
<evidence type="ECO:0000256" key="5">
    <source>
        <dbReference type="HAMAP-Rule" id="MF_00373"/>
    </source>
</evidence>
<organism evidence="7 8">
    <name type="scientific">Candidatus Malacoplasma girerdii</name>
    <dbReference type="NCBI Taxonomy" id="1318617"/>
    <lineage>
        <taxon>Bacteria</taxon>
        <taxon>Bacillati</taxon>
        <taxon>Mycoplasmatota</taxon>
        <taxon>Mycoplasmoidales</taxon>
        <taxon>Mycoplasmoidaceae</taxon>
        <taxon>Malacoplasma</taxon>
    </lineage>
</organism>
<dbReference type="PANTHER" id="PTHR39080">
    <property type="entry name" value="50S RIBOSOMAL PROTEIN L28"/>
    <property type="match status" value="1"/>
</dbReference>
<reference evidence="7 8" key="1">
    <citation type="journal article" date="2014" name="PLoS ONE">
        <title>An emerging Mycoplasma associated with trichomoniasis, vaginal infection and disease.</title>
        <authorList>
            <consortium name="Vaginal Microbiome Consortium"/>
            <person name="Fettweis J.M."/>
            <person name="Serrano M.G."/>
            <person name="Huang B."/>
            <person name="Brooks J.P."/>
            <person name="Glascock A.L."/>
            <person name="Sheth N.U."/>
            <person name="Strauss J.F.III."/>
            <person name="Jefferson K.K."/>
            <person name="Buck G.A."/>
        </authorList>
    </citation>
    <scope>NUCLEOTIDE SEQUENCE [LARGE SCALE GENOMIC DNA]</scope>
    <source>
        <strain evidence="7 8">VCU_M1</strain>
    </source>
</reference>
<dbReference type="Pfam" id="PF00830">
    <property type="entry name" value="Ribosomal_L28"/>
    <property type="match status" value="1"/>
</dbReference>
<dbReference type="HOGENOM" id="CLU_064548_7_2_14"/>
<evidence type="ECO:0000256" key="6">
    <source>
        <dbReference type="SAM" id="MobiDB-lite"/>
    </source>
</evidence>
<dbReference type="InterPro" id="IPR037147">
    <property type="entry name" value="Ribosomal_bL28_sf"/>
</dbReference>
<dbReference type="SUPFAM" id="SSF143800">
    <property type="entry name" value="L28p-like"/>
    <property type="match status" value="1"/>
</dbReference>
<dbReference type="NCBIfam" id="TIGR00009">
    <property type="entry name" value="L28"/>
    <property type="match status" value="1"/>
</dbReference>
<keyword evidence="8" id="KW-1185">Reference proteome</keyword>
<name>A0A097STM9_9BACT</name>
<dbReference type="GO" id="GO:0003735">
    <property type="term" value="F:structural constituent of ribosome"/>
    <property type="evidence" value="ECO:0007669"/>
    <property type="project" value="InterPro"/>
</dbReference>
<dbReference type="InterPro" id="IPR034704">
    <property type="entry name" value="Ribosomal_bL28/bL31-like_sf"/>
</dbReference>
<dbReference type="Proteomes" id="UP000030066">
    <property type="component" value="Chromosome"/>
</dbReference>
<dbReference type="HAMAP" id="MF_00373">
    <property type="entry name" value="Ribosomal_bL28"/>
    <property type="match status" value="1"/>
</dbReference>
<keyword evidence="3 5" id="KW-0687">Ribonucleoprotein</keyword>
<accession>A0A097STM9</accession>
<dbReference type="InterPro" id="IPR001383">
    <property type="entry name" value="Ribosomal_bL28_bact-type"/>
</dbReference>